<comment type="caution">
    <text evidence="3">The sequence shown here is derived from an EMBL/GenBank/DDBJ whole genome shotgun (WGS) entry which is preliminary data.</text>
</comment>
<dbReference type="AlphaFoldDB" id="A0A367S031"/>
<organism evidence="3 4">
    <name type="scientific">Nostoc punctiforme NIES-2108</name>
    <dbReference type="NCBI Taxonomy" id="1356359"/>
    <lineage>
        <taxon>Bacteria</taxon>
        <taxon>Bacillati</taxon>
        <taxon>Cyanobacteriota</taxon>
        <taxon>Cyanophyceae</taxon>
        <taxon>Nostocales</taxon>
        <taxon>Nostocaceae</taxon>
        <taxon>Nostoc</taxon>
    </lineage>
</organism>
<dbReference type="InterPro" id="IPR000989">
    <property type="entry name" value="Rep"/>
</dbReference>
<dbReference type="Pfam" id="PF01446">
    <property type="entry name" value="Rep_1"/>
    <property type="match status" value="1"/>
</dbReference>
<comment type="similarity">
    <text evidence="1">Belongs to the Gram-positive plasmids replication protein type 1 family.</text>
</comment>
<reference evidence="3 4" key="1">
    <citation type="submission" date="2016-04" db="EMBL/GenBank/DDBJ databases">
        <authorList>
            <person name="Evans L.H."/>
            <person name="Alamgir A."/>
            <person name="Owens N."/>
            <person name="Weber N.D."/>
            <person name="Virtaneva K."/>
            <person name="Barbian K."/>
            <person name="Babar A."/>
            <person name="Rosenke K."/>
        </authorList>
    </citation>
    <scope>NUCLEOTIDE SEQUENCE [LARGE SCALE GENOMIC DNA]</scope>
    <source>
        <strain evidence="3">NIES-2108</strain>
    </source>
</reference>
<evidence type="ECO:0000313" key="3">
    <source>
        <dbReference type="EMBL" id="RCJ40812.1"/>
    </source>
</evidence>
<evidence type="ECO:0000256" key="1">
    <source>
        <dbReference type="ARBA" id="ARBA00008909"/>
    </source>
</evidence>
<accession>A0A367S031</accession>
<evidence type="ECO:0000256" key="2">
    <source>
        <dbReference type="ARBA" id="ARBA00022705"/>
    </source>
</evidence>
<dbReference type="GO" id="GO:0003677">
    <property type="term" value="F:DNA binding"/>
    <property type="evidence" value="ECO:0007669"/>
    <property type="project" value="InterPro"/>
</dbReference>
<proteinExistence type="inferred from homology"/>
<evidence type="ECO:0000313" key="4">
    <source>
        <dbReference type="Proteomes" id="UP000252085"/>
    </source>
</evidence>
<protein>
    <submittedName>
        <fullName evidence="3">Uncharacterized protein</fullName>
    </submittedName>
</protein>
<dbReference type="GO" id="GO:0006260">
    <property type="term" value="P:DNA replication"/>
    <property type="evidence" value="ECO:0007669"/>
    <property type="project" value="UniProtKB-KW"/>
</dbReference>
<dbReference type="Proteomes" id="UP000252085">
    <property type="component" value="Unassembled WGS sequence"/>
</dbReference>
<dbReference type="EMBL" id="LXQE01000054">
    <property type="protein sequence ID" value="RCJ40812.1"/>
    <property type="molecule type" value="Genomic_DNA"/>
</dbReference>
<gene>
    <name evidence="3" type="ORF">A6769_39480</name>
</gene>
<keyword evidence="2" id="KW-0235">DNA replication</keyword>
<sequence>MVKSHAKNKIYRILPQILADYSNARWVSLTLLANDCSSDELLRTTLDLMNESLRRLVKLKIFPGIGWIKFVEVTQRCGGNIRPCFHILMIVKASYFGHGYLSQKKWAEVWQRSLRVDYSPTVSVKRLNPEQDLLIGLISESAKYCSNEAVILQLSQRVPNVKTVTIGGILRNYSDLLTPINITPASIFPSDSCAGGIPS</sequence>
<name>A0A367S031_NOSPU</name>